<keyword evidence="3" id="KW-1185">Reference proteome</keyword>
<proteinExistence type="predicted"/>
<organism evidence="2 3">
    <name type="scientific">Lepraria finkii</name>
    <dbReference type="NCBI Taxonomy" id="1340010"/>
    <lineage>
        <taxon>Eukaryota</taxon>
        <taxon>Fungi</taxon>
        <taxon>Dikarya</taxon>
        <taxon>Ascomycota</taxon>
        <taxon>Pezizomycotina</taxon>
        <taxon>Lecanoromycetes</taxon>
        <taxon>OSLEUM clade</taxon>
        <taxon>Lecanoromycetidae</taxon>
        <taxon>Lecanorales</taxon>
        <taxon>Lecanorineae</taxon>
        <taxon>Stereocaulaceae</taxon>
        <taxon>Lepraria</taxon>
    </lineage>
</organism>
<evidence type="ECO:0000256" key="1">
    <source>
        <dbReference type="SAM" id="MobiDB-lite"/>
    </source>
</evidence>
<gene>
    <name evidence="2" type="ORF">ABVK25_010434</name>
</gene>
<accession>A0ABR4AWN2</accession>
<name>A0ABR4AWN2_9LECA</name>
<feature type="compositionally biased region" description="Basic and acidic residues" evidence="1">
    <location>
        <begin position="1"/>
        <end position="15"/>
    </location>
</feature>
<dbReference type="EMBL" id="JBHFEH010000066">
    <property type="protein sequence ID" value="KAL2049337.1"/>
    <property type="molecule type" value="Genomic_DNA"/>
</dbReference>
<evidence type="ECO:0000313" key="3">
    <source>
        <dbReference type="Proteomes" id="UP001590951"/>
    </source>
</evidence>
<feature type="region of interest" description="Disordered" evidence="1">
    <location>
        <begin position="1"/>
        <end position="64"/>
    </location>
</feature>
<evidence type="ECO:0000313" key="2">
    <source>
        <dbReference type="EMBL" id="KAL2049337.1"/>
    </source>
</evidence>
<feature type="compositionally biased region" description="Low complexity" evidence="1">
    <location>
        <begin position="20"/>
        <end position="45"/>
    </location>
</feature>
<reference evidence="2 3" key="1">
    <citation type="submission" date="2024-09" db="EMBL/GenBank/DDBJ databases">
        <title>Rethinking Asexuality: The Enigmatic Case of Functional Sexual Genes in Lepraria (Stereocaulaceae).</title>
        <authorList>
            <person name="Doellman M."/>
            <person name="Sun Y."/>
            <person name="Barcenas-Pena A."/>
            <person name="Lumbsch H.T."/>
            <person name="Grewe F."/>
        </authorList>
    </citation>
    <scope>NUCLEOTIDE SEQUENCE [LARGE SCALE GENOMIC DNA]</scope>
    <source>
        <strain evidence="2 3">Grewe 0041</strain>
    </source>
</reference>
<dbReference type="Proteomes" id="UP001590951">
    <property type="component" value="Unassembled WGS sequence"/>
</dbReference>
<protein>
    <submittedName>
        <fullName evidence="2">Uncharacterized protein</fullName>
    </submittedName>
</protein>
<comment type="caution">
    <text evidence="2">The sequence shown here is derived from an EMBL/GenBank/DDBJ whole genome shotgun (WGS) entry which is preliminary data.</text>
</comment>
<sequence length="86" mass="9449">MALSEKHAGESEKHAGNTTESQPPQEQPNPEFDPGYDYDGNYYGNEDLDYYKPQQDTDAENYFGSTIVAPVGASATPKNPKAPKTH</sequence>